<evidence type="ECO:0008006" key="3">
    <source>
        <dbReference type="Google" id="ProtNLM"/>
    </source>
</evidence>
<dbReference type="PRINTS" id="PR00081">
    <property type="entry name" value="GDHRDH"/>
</dbReference>
<dbReference type="Pfam" id="PF13561">
    <property type="entry name" value="adh_short_C2"/>
    <property type="match status" value="1"/>
</dbReference>
<reference evidence="2" key="1">
    <citation type="submission" date="2018-05" db="EMBL/GenBank/DDBJ databases">
        <authorList>
            <person name="Lanie J.A."/>
            <person name="Ng W.-L."/>
            <person name="Kazmierczak K.M."/>
            <person name="Andrzejewski T.M."/>
            <person name="Davidsen T.M."/>
            <person name="Wayne K.J."/>
            <person name="Tettelin H."/>
            <person name="Glass J.I."/>
            <person name="Rusch D."/>
            <person name="Podicherti R."/>
            <person name="Tsui H.-C.T."/>
            <person name="Winkler M.E."/>
        </authorList>
    </citation>
    <scope>NUCLEOTIDE SEQUENCE</scope>
</reference>
<organism evidence="2">
    <name type="scientific">marine metagenome</name>
    <dbReference type="NCBI Taxonomy" id="408172"/>
    <lineage>
        <taxon>unclassified sequences</taxon>
        <taxon>metagenomes</taxon>
        <taxon>ecological metagenomes</taxon>
    </lineage>
</organism>
<sequence>VSEGPVAIVTAAGGGIGTACARELAEQGYRLVLMSRSESVHNLATELGGVGLQGSVEEVEDVTGLVTMALERFGQLDAVVNNTGHAPGSSDPTGRRFDPAADARLLDISDEDWLTGFDLYFLNVVRMARLVTDVMREQGRGAIVNISAFAAREASYAFPTSSTNRAALARFTKLYADRYAGDGIRMNDVLPGYLDNWEWSETVVGSIPAGRPGTVEEIAKVVVFLLSDEAQYVTGQGILVDGGLNR</sequence>
<dbReference type="Gene3D" id="3.40.50.720">
    <property type="entry name" value="NAD(P)-binding Rossmann-like Domain"/>
    <property type="match status" value="1"/>
</dbReference>
<gene>
    <name evidence="2" type="ORF">METZ01_LOCUS189371</name>
</gene>
<dbReference type="InterPro" id="IPR036291">
    <property type="entry name" value="NAD(P)-bd_dom_sf"/>
</dbReference>
<dbReference type="InterPro" id="IPR050259">
    <property type="entry name" value="SDR"/>
</dbReference>
<evidence type="ECO:0000313" key="2">
    <source>
        <dbReference type="EMBL" id="SVB36517.1"/>
    </source>
</evidence>
<name>A0A382DFX6_9ZZZZ</name>
<dbReference type="PANTHER" id="PTHR42879:SF6">
    <property type="entry name" value="NADPH-DEPENDENT REDUCTASE BACG"/>
    <property type="match status" value="1"/>
</dbReference>
<comment type="similarity">
    <text evidence="1">Belongs to the short-chain dehydrogenases/reductases (SDR) family.</text>
</comment>
<proteinExistence type="inferred from homology"/>
<dbReference type="SUPFAM" id="SSF51735">
    <property type="entry name" value="NAD(P)-binding Rossmann-fold domains"/>
    <property type="match status" value="1"/>
</dbReference>
<protein>
    <recommendedName>
        <fullName evidence="3">NAD(P)-dependent dehydrogenase, short-chain alcohol dehydrogenase family</fullName>
    </recommendedName>
</protein>
<dbReference type="InterPro" id="IPR002347">
    <property type="entry name" value="SDR_fam"/>
</dbReference>
<accession>A0A382DFX6</accession>
<evidence type="ECO:0000256" key="1">
    <source>
        <dbReference type="ARBA" id="ARBA00006484"/>
    </source>
</evidence>
<dbReference type="AlphaFoldDB" id="A0A382DFX6"/>
<dbReference type="EMBL" id="UINC01038874">
    <property type="protein sequence ID" value="SVB36517.1"/>
    <property type="molecule type" value="Genomic_DNA"/>
</dbReference>
<dbReference type="PANTHER" id="PTHR42879">
    <property type="entry name" value="3-OXOACYL-(ACYL-CARRIER-PROTEIN) REDUCTASE"/>
    <property type="match status" value="1"/>
</dbReference>
<feature type="non-terminal residue" evidence="2">
    <location>
        <position position="1"/>
    </location>
</feature>